<dbReference type="Proteomes" id="UP000058305">
    <property type="component" value="Chromosome"/>
</dbReference>
<dbReference type="KEGG" id="mvd:AWU67_00950"/>
<reference evidence="4" key="2">
    <citation type="submission" date="2016-01" db="EMBL/GenBank/DDBJ databases">
        <title>First complete genome sequence of a species in the genus Microterricola, an extremophilic cold active enzyme producing strain ERGS5:02 isolated from Sikkim Himalaya.</title>
        <authorList>
            <person name="Kumar R."/>
            <person name="Singh D."/>
            <person name="Swarnkar M.K."/>
        </authorList>
    </citation>
    <scope>NUCLEOTIDE SEQUENCE [LARGE SCALE GENOMIC DNA]</scope>
    <source>
        <strain evidence="4">ERGS5:02</strain>
    </source>
</reference>
<evidence type="ECO:0000256" key="1">
    <source>
        <dbReference type="SAM" id="MobiDB-lite"/>
    </source>
</evidence>
<dbReference type="EMBL" id="CP014145">
    <property type="protein sequence ID" value="AMB57662.1"/>
    <property type="molecule type" value="Genomic_DNA"/>
</dbReference>
<feature type="transmembrane region" description="Helical" evidence="2">
    <location>
        <begin position="209"/>
        <end position="234"/>
    </location>
</feature>
<dbReference type="RefSeq" id="WP_067225626.1">
    <property type="nucleotide sequence ID" value="NZ_CP014145.1"/>
</dbReference>
<feature type="compositionally biased region" description="Basic and acidic residues" evidence="1">
    <location>
        <begin position="1"/>
        <end position="14"/>
    </location>
</feature>
<name>A0A120HZR4_9MICO</name>
<keyword evidence="2" id="KW-0812">Transmembrane</keyword>
<feature type="transmembrane region" description="Helical" evidence="2">
    <location>
        <begin position="285"/>
        <end position="310"/>
    </location>
</feature>
<evidence type="ECO:0000313" key="4">
    <source>
        <dbReference type="Proteomes" id="UP000058305"/>
    </source>
</evidence>
<dbReference type="AlphaFoldDB" id="A0A120HZR4"/>
<gene>
    <name evidence="3" type="ORF">AWU67_00950</name>
</gene>
<keyword evidence="2" id="KW-0472">Membrane</keyword>
<feature type="transmembrane region" description="Helical" evidence="2">
    <location>
        <begin position="173"/>
        <end position="197"/>
    </location>
</feature>
<proteinExistence type="predicted"/>
<evidence type="ECO:0000256" key="2">
    <source>
        <dbReference type="SAM" id="Phobius"/>
    </source>
</evidence>
<dbReference type="OrthoDB" id="5109074at2"/>
<evidence type="ECO:0000313" key="3">
    <source>
        <dbReference type="EMBL" id="AMB57662.1"/>
    </source>
</evidence>
<reference evidence="3 4" key="1">
    <citation type="journal article" date="2016" name="J. Biotechnol.">
        <title>First complete genome sequence of a species in the genus Microterricola, an extremophilic cold active enzyme producing bacterial strain ERGS5:02 isolated from Sikkim Himalaya.</title>
        <authorList>
            <person name="Himanshu"/>
            <person name="Swarnkar M.K."/>
            <person name="Singh D."/>
            <person name="Kumar R."/>
        </authorList>
    </citation>
    <scope>NUCLEOTIDE SEQUENCE [LARGE SCALE GENOMIC DNA]</scope>
    <source>
        <strain evidence="3 4">ERGS5:02</strain>
    </source>
</reference>
<protein>
    <submittedName>
        <fullName evidence="3">Uncharacterized protein</fullName>
    </submittedName>
</protein>
<keyword evidence="2" id="KW-1133">Transmembrane helix</keyword>
<organism evidence="3 4">
    <name type="scientific">Microterricola viridarii</name>
    <dbReference type="NCBI Taxonomy" id="412690"/>
    <lineage>
        <taxon>Bacteria</taxon>
        <taxon>Bacillati</taxon>
        <taxon>Actinomycetota</taxon>
        <taxon>Actinomycetes</taxon>
        <taxon>Micrococcales</taxon>
        <taxon>Microbacteriaceae</taxon>
        <taxon>Microterricola</taxon>
    </lineage>
</organism>
<feature type="transmembrane region" description="Helical" evidence="2">
    <location>
        <begin position="241"/>
        <end position="265"/>
    </location>
</feature>
<accession>A0A120HZR4</accession>
<feature type="region of interest" description="Disordered" evidence="1">
    <location>
        <begin position="1"/>
        <end position="37"/>
    </location>
</feature>
<keyword evidence="4" id="KW-1185">Reference proteome</keyword>
<sequence length="339" mass="34729">MSDTTPEHENHEGTESTDAEPTPLEPRYDETGEIPAESLPAFFAEPVAPAEAAAVPTPDTAVEAISEPEPTPLGAPAAAVVDAAPVAPTPQPYYPEAAIAAPPVAPEVDHTAGVAAAAGAAAAAATVANPTAPGATYDPNTVAAAGQYAPGMQPIFVQAPTPPSPKGNRGAGILIGLIATVAFALIYAGSTFLISLSQNASVATASESFALFIGAPVFYVPVLFFFGAFALLVAIVNRGGWWAYVLGGFAVAVIVYFSFIGGSLLTVSAWTLTPSQAGQFIAGQWLNPVAIVAAIAAREVPIWFGAWIAARGRKVTARNIAVRQEYDRVLAEGPTLTRP</sequence>